<dbReference type="EMBL" id="CP116346">
    <property type="protein sequence ID" value="WIT12561.1"/>
    <property type="molecule type" value="Genomic_DNA"/>
</dbReference>
<gene>
    <name evidence="3" type="ORF">PFX98_02840</name>
</gene>
<accession>A0AA95SQY9</accession>
<dbReference type="Pfam" id="PF20703">
    <property type="entry name" value="nSTAND1"/>
    <property type="match status" value="1"/>
</dbReference>
<keyword evidence="4" id="KW-1185">Reference proteome</keyword>
<evidence type="ECO:0000313" key="4">
    <source>
        <dbReference type="Proteomes" id="UP001177769"/>
    </source>
</evidence>
<dbReference type="KEGG" id="pais:PFX98_02840"/>
<dbReference type="RefSeq" id="WP_285233659.1">
    <property type="nucleotide sequence ID" value="NZ_CP116346.1"/>
</dbReference>
<evidence type="ECO:0000259" key="2">
    <source>
        <dbReference type="Pfam" id="PF20703"/>
    </source>
</evidence>
<name>A0AA95SQY9_9BURK</name>
<dbReference type="InterPro" id="IPR049052">
    <property type="entry name" value="nSTAND1"/>
</dbReference>
<dbReference type="Proteomes" id="UP001177769">
    <property type="component" value="Chromosome"/>
</dbReference>
<evidence type="ECO:0000313" key="3">
    <source>
        <dbReference type="EMBL" id="WIT12561.1"/>
    </source>
</evidence>
<dbReference type="AlphaFoldDB" id="A0AA95SQY9"/>
<dbReference type="SUPFAM" id="SSF52540">
    <property type="entry name" value="P-loop containing nucleoside triphosphate hydrolases"/>
    <property type="match status" value="1"/>
</dbReference>
<feature type="coiled-coil region" evidence="1">
    <location>
        <begin position="440"/>
        <end position="484"/>
    </location>
</feature>
<sequence>MQNPALDAQHPWPGLAAYDEAGAPFFKGRDPEALQLLQLVKLAPVVALYGRSGLGKSSLLRAGLFPRLREAGYLPVYIRLDHRADAASVLEQIALCLEAEISARQLHAPPRAPGESLWHWLHRKDFELWTADNWPRIPVLVLDQFEELFAHASGARLQGVLAALADLVENRLSAEVAGQRDALQGLDSLSQRYRLLFSFREDYLPELRAWAQHVPSLLRHELRLEPMRAERAEQAVAEAGGALLAPGAAAAIARFVGEQSAGQGHDAVEPVLLSLTCAQLAARRQGALVDQALLDSIGHDILEGYYRDALAGQPESLHRFIEDHLLQGSRTRGSYAKAEALAQGFITEAQLEALTSQWRLLRVESLGHVDRIELIHDRLVDVVRLARDRRVAQQAAEQARAEQLRLAELENAQRLRRRSQLALLMAALAGGTAIWAVSKKEALETSIANEAKAKREAEAAEAQRQSLQAEAERKRLAEQQARRAEYGWIAEPADAGEQARLQRVSDQAHQAIKRIDQSTTPADVERRRATTVEVWTKELDETRVKVGLFTLGFQVVSRAGRVTDIATNIVWYGQAAAREDVQLVALALLRSGVQLRAVRPMPVELARSRSAWIQVGADHGVQERAPLAVEAVASGSGIET</sequence>
<organism evidence="3 4">
    <name type="scientific">Paucibacter sediminis</name>
    <dbReference type="NCBI Taxonomy" id="3019553"/>
    <lineage>
        <taxon>Bacteria</taxon>
        <taxon>Pseudomonadati</taxon>
        <taxon>Pseudomonadota</taxon>
        <taxon>Betaproteobacteria</taxon>
        <taxon>Burkholderiales</taxon>
        <taxon>Sphaerotilaceae</taxon>
        <taxon>Roseateles</taxon>
    </lineage>
</organism>
<keyword evidence="1" id="KW-0175">Coiled coil</keyword>
<feature type="domain" description="Novel STAND NTPase 1" evidence="2">
    <location>
        <begin position="11"/>
        <end position="382"/>
    </location>
</feature>
<dbReference type="InterPro" id="IPR027417">
    <property type="entry name" value="P-loop_NTPase"/>
</dbReference>
<evidence type="ECO:0000256" key="1">
    <source>
        <dbReference type="SAM" id="Coils"/>
    </source>
</evidence>
<reference evidence="3" key="1">
    <citation type="submission" date="2023-01" db="EMBL/GenBank/DDBJ databases">
        <title>Whole genome sequence of Paucibacter sp. S2-9 isolated from pond sediment.</title>
        <authorList>
            <person name="Jung J.Y."/>
        </authorList>
    </citation>
    <scope>NUCLEOTIDE SEQUENCE</scope>
    <source>
        <strain evidence="3">S2-9</strain>
    </source>
</reference>
<proteinExistence type="predicted"/>
<protein>
    <recommendedName>
        <fullName evidence="2">Novel STAND NTPase 1 domain-containing protein</fullName>
    </recommendedName>
</protein>
<feature type="coiled-coil region" evidence="1">
    <location>
        <begin position="382"/>
        <end position="412"/>
    </location>
</feature>